<dbReference type="InterPro" id="IPR012340">
    <property type="entry name" value="NA-bd_OB-fold"/>
</dbReference>
<feature type="domain" description="CCHC-type" evidence="3">
    <location>
        <begin position="220"/>
        <end position="234"/>
    </location>
</feature>
<dbReference type="CDD" id="cd04458">
    <property type="entry name" value="CSP_CDS"/>
    <property type="match status" value="1"/>
</dbReference>
<dbReference type="PRINTS" id="PR00050">
    <property type="entry name" value="COLDSHOCK"/>
</dbReference>
<dbReference type="SMART" id="SM00343">
    <property type="entry name" value="ZnF_C2HC"/>
    <property type="match status" value="6"/>
</dbReference>
<name>R0F899_9BRAS</name>
<dbReference type="PROSITE" id="PS00352">
    <property type="entry name" value="CSD_1"/>
    <property type="match status" value="1"/>
</dbReference>
<keyword evidence="1" id="KW-0479">Metal-binding</keyword>
<reference evidence="6" key="1">
    <citation type="journal article" date="2013" name="Nat. Genet.">
        <title>The Capsella rubella genome and the genomic consequences of rapid mating system evolution.</title>
        <authorList>
            <person name="Slotte T."/>
            <person name="Hazzouri K.M."/>
            <person name="Agren J.A."/>
            <person name="Koenig D."/>
            <person name="Maumus F."/>
            <person name="Guo Y.L."/>
            <person name="Steige K."/>
            <person name="Platts A.E."/>
            <person name="Escobar J.S."/>
            <person name="Newman L.K."/>
            <person name="Wang W."/>
            <person name="Mandakova T."/>
            <person name="Vello E."/>
            <person name="Smith L.M."/>
            <person name="Henz S.R."/>
            <person name="Steffen J."/>
            <person name="Takuno S."/>
            <person name="Brandvain Y."/>
            <person name="Coop G."/>
            <person name="Andolfatto P."/>
            <person name="Hu T.T."/>
            <person name="Blanchette M."/>
            <person name="Clark R.M."/>
            <person name="Quesneville H."/>
            <person name="Nordborg M."/>
            <person name="Gaut B.S."/>
            <person name="Lysak M.A."/>
            <person name="Jenkins J."/>
            <person name="Grimwood J."/>
            <person name="Chapman J."/>
            <person name="Prochnik S."/>
            <person name="Shu S."/>
            <person name="Rokhsar D."/>
            <person name="Schmutz J."/>
            <person name="Weigel D."/>
            <person name="Wright S.I."/>
        </authorList>
    </citation>
    <scope>NUCLEOTIDE SEQUENCE [LARGE SCALE GENOMIC DNA]</scope>
    <source>
        <strain evidence="6">cv. Monte Gargano</strain>
    </source>
</reference>
<evidence type="ECO:0000313" key="6">
    <source>
        <dbReference type="Proteomes" id="UP000029121"/>
    </source>
</evidence>
<feature type="domain" description="CCHC-type" evidence="3">
    <location>
        <begin position="246"/>
        <end position="259"/>
    </location>
</feature>
<feature type="domain" description="CCHC-type" evidence="3">
    <location>
        <begin position="132"/>
        <end position="147"/>
    </location>
</feature>
<dbReference type="PROSITE" id="PS50158">
    <property type="entry name" value="ZF_CCHC"/>
    <property type="match status" value="6"/>
</dbReference>
<evidence type="ECO:0000256" key="2">
    <source>
        <dbReference type="SAM" id="MobiDB-lite"/>
    </source>
</evidence>
<dbReference type="STRING" id="81985.R0F899"/>
<dbReference type="GO" id="GO:0003676">
    <property type="term" value="F:nucleic acid binding"/>
    <property type="evidence" value="ECO:0007669"/>
    <property type="project" value="InterPro"/>
</dbReference>
<dbReference type="SMART" id="SM00357">
    <property type="entry name" value="CSP"/>
    <property type="match status" value="1"/>
</dbReference>
<gene>
    <name evidence="5" type="ORF">CARUB_v10006250mg</name>
</gene>
<dbReference type="SUPFAM" id="SSF57756">
    <property type="entry name" value="Retrovirus zinc finger-like domains"/>
    <property type="match status" value="4"/>
</dbReference>
<dbReference type="Pfam" id="PF00313">
    <property type="entry name" value="CSD"/>
    <property type="match status" value="1"/>
</dbReference>
<dbReference type="PANTHER" id="PTHR46565:SF18">
    <property type="entry name" value="COLD SHOCK PROTEIN 1"/>
    <property type="match status" value="1"/>
</dbReference>
<feature type="domain" description="CSD" evidence="4">
    <location>
        <begin position="8"/>
        <end position="74"/>
    </location>
</feature>
<dbReference type="InterPro" id="IPR002059">
    <property type="entry name" value="CSP_DNA-bd"/>
</dbReference>
<sequence>MASESAARSTGKVNWFNDTKGYGFIAPDEGGDELFVHQSAIVSEGYRSLAVDDLVEFSITQGSDGKTKAVDVTAPGGGPLKKENKSRGGGARRGAGGDGCYKCGDASHFARDCSQKSDGNGADQRGARKDGCYSCGGEGHFARDCTQKPVGNGADQRGARKDGCYNCGGDGHLARDCTQKAVAGNVRSGGVSDRSGGPCYTCGGVGHLARDCATKRPPGKCYHCGGLGHLARDCDRRGSGGGGNSCHRCGEEGHFARQCAVA</sequence>
<proteinExistence type="predicted"/>
<evidence type="ECO:0000259" key="3">
    <source>
        <dbReference type="PROSITE" id="PS50158"/>
    </source>
</evidence>
<dbReference type="Proteomes" id="UP000029121">
    <property type="component" value="Unassembled WGS sequence"/>
</dbReference>
<evidence type="ECO:0000259" key="4">
    <source>
        <dbReference type="PROSITE" id="PS51857"/>
    </source>
</evidence>
<dbReference type="AlphaFoldDB" id="R0F899"/>
<protein>
    <submittedName>
        <fullName evidence="5">Uncharacterized protein</fullName>
    </submittedName>
</protein>
<dbReference type="SUPFAM" id="SSF50249">
    <property type="entry name" value="Nucleic acid-binding proteins"/>
    <property type="match status" value="1"/>
</dbReference>
<feature type="region of interest" description="Disordered" evidence="2">
    <location>
        <begin position="65"/>
        <end position="94"/>
    </location>
</feature>
<dbReference type="InterPro" id="IPR011129">
    <property type="entry name" value="CSD"/>
</dbReference>
<dbReference type="EMBL" id="KB870811">
    <property type="protein sequence ID" value="EOA17846.1"/>
    <property type="molecule type" value="Genomic_DNA"/>
</dbReference>
<evidence type="ECO:0000256" key="1">
    <source>
        <dbReference type="PROSITE-ProRule" id="PRU00047"/>
    </source>
</evidence>
<keyword evidence="1" id="KW-0863">Zinc-finger</keyword>
<feature type="domain" description="CCHC-type" evidence="3">
    <location>
        <begin position="100"/>
        <end position="115"/>
    </location>
</feature>
<dbReference type="GO" id="GO:0008270">
    <property type="term" value="F:zinc ion binding"/>
    <property type="evidence" value="ECO:0007669"/>
    <property type="project" value="UniProtKB-KW"/>
</dbReference>
<feature type="domain" description="CCHC-type" evidence="3">
    <location>
        <begin position="164"/>
        <end position="179"/>
    </location>
</feature>
<dbReference type="PANTHER" id="PTHR46565">
    <property type="entry name" value="COLD SHOCK DOMAIN PROTEIN 2"/>
    <property type="match status" value="1"/>
</dbReference>
<accession>R0F899</accession>
<dbReference type="InterPro" id="IPR019844">
    <property type="entry name" value="CSD_CS"/>
</dbReference>
<dbReference type="OrthoDB" id="422005at2759"/>
<dbReference type="InterPro" id="IPR001878">
    <property type="entry name" value="Znf_CCHC"/>
</dbReference>
<evidence type="ECO:0000313" key="5">
    <source>
        <dbReference type="EMBL" id="EOA17846.1"/>
    </source>
</evidence>
<dbReference type="InterPro" id="IPR036875">
    <property type="entry name" value="Znf_CCHC_sf"/>
</dbReference>
<keyword evidence="1" id="KW-0862">Zinc</keyword>
<dbReference type="eggNOG" id="KOG3070">
    <property type="taxonomic scope" value="Eukaryota"/>
</dbReference>
<dbReference type="Gene3D" id="2.40.50.140">
    <property type="entry name" value="Nucleic acid-binding proteins"/>
    <property type="match status" value="1"/>
</dbReference>
<dbReference type="Gene3D" id="4.10.60.10">
    <property type="entry name" value="Zinc finger, CCHC-type"/>
    <property type="match status" value="5"/>
</dbReference>
<dbReference type="KEGG" id="crb:17880289"/>
<dbReference type="PROSITE" id="PS51857">
    <property type="entry name" value="CSD_2"/>
    <property type="match status" value="1"/>
</dbReference>
<organism evidence="5 6">
    <name type="scientific">Capsella rubella</name>
    <dbReference type="NCBI Taxonomy" id="81985"/>
    <lineage>
        <taxon>Eukaryota</taxon>
        <taxon>Viridiplantae</taxon>
        <taxon>Streptophyta</taxon>
        <taxon>Embryophyta</taxon>
        <taxon>Tracheophyta</taxon>
        <taxon>Spermatophyta</taxon>
        <taxon>Magnoliopsida</taxon>
        <taxon>eudicotyledons</taxon>
        <taxon>Gunneridae</taxon>
        <taxon>Pentapetalae</taxon>
        <taxon>rosids</taxon>
        <taxon>malvids</taxon>
        <taxon>Brassicales</taxon>
        <taxon>Brassicaceae</taxon>
        <taxon>Camelineae</taxon>
        <taxon>Capsella</taxon>
    </lineage>
</organism>
<dbReference type="Pfam" id="PF00098">
    <property type="entry name" value="zf-CCHC"/>
    <property type="match status" value="6"/>
</dbReference>
<keyword evidence="6" id="KW-1185">Reference proteome</keyword>
<feature type="domain" description="CCHC-type" evidence="3">
    <location>
        <begin position="199"/>
        <end position="212"/>
    </location>
</feature>